<evidence type="ECO:0000256" key="3">
    <source>
        <dbReference type="ARBA" id="ARBA00022729"/>
    </source>
</evidence>
<dbReference type="Gene3D" id="3.40.50.2300">
    <property type="match status" value="2"/>
</dbReference>
<name>A0A0U3I9I1_9MICC</name>
<dbReference type="RefSeq" id="WP_058858765.1">
    <property type="nucleotide sequence ID" value="NZ_BJZR01000014.1"/>
</dbReference>
<dbReference type="AlphaFoldDB" id="A0A0U3I9I1"/>
<dbReference type="Proteomes" id="UP000321155">
    <property type="component" value="Unassembled WGS sequence"/>
</dbReference>
<dbReference type="PANTHER" id="PTHR46847">
    <property type="entry name" value="D-ALLOSE-BINDING PERIPLASMIC PROTEIN-RELATED"/>
    <property type="match status" value="1"/>
</dbReference>
<keyword evidence="9" id="KW-1185">Reference proteome</keyword>
<feature type="domain" description="Periplasmic binding protein" evidence="5">
    <location>
        <begin position="85"/>
        <end position="346"/>
    </location>
</feature>
<feature type="signal peptide" evidence="4">
    <location>
        <begin position="1"/>
        <end position="22"/>
    </location>
</feature>
<dbReference type="STRING" id="446860.AS188_10245"/>
<accession>A0A0U3I9I1</accession>
<dbReference type="EMBL" id="BJZR01000014">
    <property type="protein sequence ID" value="GEO91515.1"/>
    <property type="molecule type" value="Genomic_DNA"/>
</dbReference>
<evidence type="ECO:0000313" key="8">
    <source>
        <dbReference type="Proteomes" id="UP000057181"/>
    </source>
</evidence>
<comment type="similarity">
    <text evidence="2">Belongs to the bacterial solute-binding protein 2 family.</text>
</comment>
<organism evidence="6 8">
    <name type="scientific">Kocuria flava</name>
    <dbReference type="NCBI Taxonomy" id="446860"/>
    <lineage>
        <taxon>Bacteria</taxon>
        <taxon>Bacillati</taxon>
        <taxon>Actinomycetota</taxon>
        <taxon>Actinomycetes</taxon>
        <taxon>Micrococcales</taxon>
        <taxon>Micrococcaceae</taxon>
        <taxon>Kocuria</taxon>
    </lineage>
</organism>
<evidence type="ECO:0000313" key="7">
    <source>
        <dbReference type="EMBL" id="GEO91515.1"/>
    </source>
</evidence>
<dbReference type="InterPro" id="IPR025997">
    <property type="entry name" value="SBP_2_dom"/>
</dbReference>
<evidence type="ECO:0000256" key="2">
    <source>
        <dbReference type="ARBA" id="ARBA00007639"/>
    </source>
</evidence>
<dbReference type="GO" id="GO:0030246">
    <property type="term" value="F:carbohydrate binding"/>
    <property type="evidence" value="ECO:0007669"/>
    <property type="project" value="UniProtKB-ARBA"/>
</dbReference>
<sequence length="392" mass="41679">MTRRLRLTAVAGVLAVSVLTTACAPTTANSTCLLPDYAPAEEALQEMEGQVLSQGPQGEDPVSADSVQLSEGEIEQVKAKKATAAIVMHYTGDDWTAAQLNGLETRFEELGVEIIAVTDAGQDPSKQVSDIENMIARKPDIIISIPTDAVATAQAYRKAAQAGIHLVFMDNVPAGFTPGEDYISAVSADNYGNGVVSAHLMAQALQGKGNIGVIKFGVDFFVTNQRHQGFVDTIKKDYPDIHIIAERGISGDDLAGQAQNTANAMLLRYQDDINGIWGVWDVPTEGIMAAVRSAEREDIKIATEDLGTNVAIAMAKNSMVAGLGAQRPYDQGVAEATLAAYGLLGKDAPPYVALGALPVHHDNLLESWEDVYHQPAPETVQQSFSECTAPTS</sequence>
<evidence type="ECO:0000259" key="5">
    <source>
        <dbReference type="Pfam" id="PF13407"/>
    </source>
</evidence>
<comment type="subcellular location">
    <subcellularLocation>
        <location evidence="1">Cell envelope</location>
    </subcellularLocation>
</comment>
<evidence type="ECO:0000256" key="4">
    <source>
        <dbReference type="SAM" id="SignalP"/>
    </source>
</evidence>
<feature type="chain" id="PRO_5044547231" evidence="4">
    <location>
        <begin position="23"/>
        <end position="392"/>
    </location>
</feature>
<dbReference type="KEGG" id="kfv:AS188_10245"/>
<reference evidence="6 8" key="1">
    <citation type="submission" date="2015-11" db="EMBL/GenBank/DDBJ databases">
        <title>Complete Genome Sequence of Kocuria flava strain HO-9041.</title>
        <authorList>
            <person name="Zhou M."/>
            <person name="Dai J."/>
        </authorList>
    </citation>
    <scope>NUCLEOTIDE SEQUENCE [LARGE SCALE GENOMIC DNA]</scope>
    <source>
        <strain evidence="6 8">HO-9041</strain>
    </source>
</reference>
<dbReference type="OrthoDB" id="1957427at2"/>
<dbReference type="Pfam" id="PF13407">
    <property type="entry name" value="Peripla_BP_4"/>
    <property type="match status" value="1"/>
</dbReference>
<evidence type="ECO:0000313" key="6">
    <source>
        <dbReference type="EMBL" id="ALU40060.1"/>
    </source>
</evidence>
<dbReference type="GO" id="GO:0030313">
    <property type="term" value="C:cell envelope"/>
    <property type="evidence" value="ECO:0007669"/>
    <property type="project" value="UniProtKB-SubCell"/>
</dbReference>
<reference evidence="7 9" key="2">
    <citation type="submission" date="2019-07" db="EMBL/GenBank/DDBJ databases">
        <title>Whole genome shotgun sequence of Kocuria flava NBRC 107626.</title>
        <authorList>
            <person name="Hosoyama A."/>
            <person name="Uohara A."/>
            <person name="Ohji S."/>
            <person name="Ichikawa N."/>
        </authorList>
    </citation>
    <scope>NUCLEOTIDE SEQUENCE [LARGE SCALE GENOMIC DNA]</scope>
    <source>
        <strain evidence="7 9">NBRC 107626</strain>
    </source>
</reference>
<evidence type="ECO:0000256" key="1">
    <source>
        <dbReference type="ARBA" id="ARBA00004196"/>
    </source>
</evidence>
<keyword evidence="3 4" id="KW-0732">Signal</keyword>
<proteinExistence type="inferred from homology"/>
<dbReference type="SUPFAM" id="SSF53822">
    <property type="entry name" value="Periplasmic binding protein-like I"/>
    <property type="match status" value="1"/>
</dbReference>
<gene>
    <name evidence="6" type="ORF">AS188_10245</name>
    <name evidence="7" type="ORF">KFL01_08210</name>
</gene>
<evidence type="ECO:0000313" key="9">
    <source>
        <dbReference type="Proteomes" id="UP000321155"/>
    </source>
</evidence>
<dbReference type="Proteomes" id="UP000057181">
    <property type="component" value="Chromosome"/>
</dbReference>
<protein>
    <submittedName>
        <fullName evidence="6">Sugar ABC transporter substrate-binding protein</fullName>
    </submittedName>
</protein>
<dbReference type="EMBL" id="CP013254">
    <property type="protein sequence ID" value="ALU40060.1"/>
    <property type="molecule type" value="Genomic_DNA"/>
</dbReference>
<dbReference type="InterPro" id="IPR028082">
    <property type="entry name" value="Peripla_BP_I"/>
</dbReference>
<dbReference type="PANTHER" id="PTHR46847:SF1">
    <property type="entry name" value="D-ALLOSE-BINDING PERIPLASMIC PROTEIN-RELATED"/>
    <property type="match status" value="1"/>
</dbReference>
<dbReference type="PROSITE" id="PS51257">
    <property type="entry name" value="PROKAR_LIPOPROTEIN"/>
    <property type="match status" value="1"/>
</dbReference>
<dbReference type="CDD" id="cd06316">
    <property type="entry name" value="PBP1_ABC_sugar_binding-like"/>
    <property type="match status" value="1"/>
</dbReference>